<dbReference type="NCBIfam" id="NF033559">
    <property type="entry name" value="transpos_IS1634"/>
    <property type="match status" value="1"/>
</dbReference>
<proteinExistence type="predicted"/>
<dbReference type="Pfam" id="PF01609">
    <property type="entry name" value="DDE_Tnp_1"/>
    <property type="match status" value="1"/>
</dbReference>
<dbReference type="PANTHER" id="PTHR34614">
    <property type="match status" value="1"/>
</dbReference>
<dbReference type="RefSeq" id="WP_344808406.1">
    <property type="nucleotide sequence ID" value="NZ_BAABAB010000037.1"/>
</dbReference>
<evidence type="ECO:0000259" key="1">
    <source>
        <dbReference type="Pfam" id="PF01609"/>
    </source>
</evidence>
<evidence type="ECO:0000313" key="2">
    <source>
        <dbReference type="EMBL" id="GAA3635597.1"/>
    </source>
</evidence>
<dbReference type="InterPro" id="IPR047654">
    <property type="entry name" value="IS1634_transpos"/>
</dbReference>
<accession>A0ABP7AM05</accession>
<dbReference type="SUPFAM" id="SSF53098">
    <property type="entry name" value="Ribonuclease H-like"/>
    <property type="match status" value="1"/>
</dbReference>
<reference evidence="3" key="1">
    <citation type="journal article" date="2019" name="Int. J. Syst. Evol. Microbiol.">
        <title>The Global Catalogue of Microorganisms (GCM) 10K type strain sequencing project: providing services to taxonomists for standard genome sequencing and annotation.</title>
        <authorList>
            <consortium name="The Broad Institute Genomics Platform"/>
            <consortium name="The Broad Institute Genome Sequencing Center for Infectious Disease"/>
            <person name="Wu L."/>
            <person name="Ma J."/>
        </authorList>
    </citation>
    <scope>NUCLEOTIDE SEQUENCE [LARGE SCALE GENOMIC DNA]</scope>
    <source>
        <strain evidence="3">JCM 16929</strain>
    </source>
</reference>
<sequence length="503" mass="54851">MGSFVRRVKTASGATAVQIVHKRGRALLGIEHIGSAHSDAQLAVLVQTAQARLHAGQETLPLGDNAAAGGRPIGTPVVEGTASLIVWETLAAIYDQLGFDQIHDDAFKALVLARIIEPTSKADTVRVLAELGVPGPTRVTFMRCLKRVIERDYRTVIASACYTHAVGAGGVAMVLYDLTTLHFETDMEDRLRKVGMSKERRVDPQVTVGLLTTGSGFPLDVHVFEGNKAETKTLIPVLTGFAERHHVTDVIVVADAGMLSAANLVALEQAGFGFIVGSKTTTAADDLADHFRLHGNAFADGQIIETIRTMGTGGQARDRRVVYEYSFKRSQHDNRAINKMIERAQAVAAGTRPLKKDRFVKITNTVKDVDWKLVDRARYLAGLKGYVTNIDPDIMDGQQVCVAYHELYQVERSFRMTKSDLAARPIFHRIRDSIEAHLTIVFAALAISREAQARTGISIKKIVQSLRPLRSATISLGHQQLTAPPRIPDHAQSILDDLAQGGH</sequence>
<dbReference type="InterPro" id="IPR012337">
    <property type="entry name" value="RNaseH-like_sf"/>
</dbReference>
<organism evidence="2 3">
    <name type="scientific">Microlunatus ginsengisoli</name>
    <dbReference type="NCBI Taxonomy" id="363863"/>
    <lineage>
        <taxon>Bacteria</taxon>
        <taxon>Bacillati</taxon>
        <taxon>Actinomycetota</taxon>
        <taxon>Actinomycetes</taxon>
        <taxon>Propionibacteriales</taxon>
        <taxon>Propionibacteriaceae</taxon>
        <taxon>Microlunatus</taxon>
    </lineage>
</organism>
<comment type="caution">
    <text evidence="2">The sequence shown here is derived from an EMBL/GenBank/DDBJ whole genome shotgun (WGS) entry which is preliminary data.</text>
</comment>
<dbReference type="Proteomes" id="UP001501490">
    <property type="component" value="Unassembled WGS sequence"/>
</dbReference>
<dbReference type="InterPro" id="IPR002559">
    <property type="entry name" value="Transposase_11"/>
</dbReference>
<name>A0ABP7AM05_9ACTN</name>
<keyword evidence="3" id="KW-1185">Reference proteome</keyword>
<protein>
    <submittedName>
        <fullName evidence="2">IS1634-like element ISMsm6 family transposase</fullName>
    </submittedName>
</protein>
<dbReference type="PANTHER" id="PTHR34614:SF2">
    <property type="entry name" value="TRANSPOSASE IS4-LIKE DOMAIN-CONTAINING PROTEIN"/>
    <property type="match status" value="1"/>
</dbReference>
<feature type="domain" description="Transposase IS4-like" evidence="1">
    <location>
        <begin position="210"/>
        <end position="445"/>
    </location>
</feature>
<gene>
    <name evidence="2" type="ORF">GCM10022236_42770</name>
</gene>
<evidence type="ECO:0000313" key="3">
    <source>
        <dbReference type="Proteomes" id="UP001501490"/>
    </source>
</evidence>
<dbReference type="EMBL" id="BAABAB010000037">
    <property type="protein sequence ID" value="GAA3635597.1"/>
    <property type="molecule type" value="Genomic_DNA"/>
</dbReference>